<comment type="function">
    <text evidence="6">Catalyzes the 2'-O-methylation of the ribose of cytidine 1402 (C1402) in 16S rRNA.</text>
</comment>
<dbReference type="PANTHER" id="PTHR46111">
    <property type="entry name" value="RIBOSOMAL RNA SMALL SUBUNIT METHYLTRANSFERASE I"/>
    <property type="match status" value="1"/>
</dbReference>
<dbReference type="PROSITE" id="PS01296">
    <property type="entry name" value="RSMI"/>
    <property type="match status" value="1"/>
</dbReference>
<dbReference type="HAMAP" id="MF_01877">
    <property type="entry name" value="16SrRNA_methyltr_I"/>
    <property type="match status" value="1"/>
</dbReference>
<reference evidence="9" key="1">
    <citation type="submission" date="2016-11" db="EMBL/GenBank/DDBJ databases">
        <authorList>
            <person name="Varghese N."/>
            <person name="Submissions S."/>
        </authorList>
    </citation>
    <scope>NUCLEOTIDE SEQUENCE [LARGE SCALE GENOMIC DNA]</scope>
    <source>
        <strain evidence="9">DSM 16478</strain>
    </source>
</reference>
<dbReference type="Proteomes" id="UP000184314">
    <property type="component" value="Unassembled WGS sequence"/>
</dbReference>
<dbReference type="InterPro" id="IPR014776">
    <property type="entry name" value="4pyrrole_Mease_sub2"/>
</dbReference>
<keyword evidence="2 6" id="KW-0698">rRNA processing</keyword>
<keyword evidence="4 6" id="KW-0808">Transferase</keyword>
<dbReference type="EMBL" id="FQZX01000001">
    <property type="protein sequence ID" value="SHJ53603.1"/>
    <property type="molecule type" value="Genomic_DNA"/>
</dbReference>
<evidence type="ECO:0000256" key="5">
    <source>
        <dbReference type="ARBA" id="ARBA00022691"/>
    </source>
</evidence>
<dbReference type="PIRSF" id="PIRSF005917">
    <property type="entry name" value="MTase_YraL"/>
    <property type="match status" value="1"/>
</dbReference>
<keyword evidence="5 6" id="KW-0949">S-adenosyl-L-methionine</keyword>
<evidence type="ECO:0000256" key="1">
    <source>
        <dbReference type="ARBA" id="ARBA00022490"/>
    </source>
</evidence>
<evidence type="ECO:0000313" key="8">
    <source>
        <dbReference type="EMBL" id="SHJ53603.1"/>
    </source>
</evidence>
<keyword evidence="9" id="KW-1185">Reference proteome</keyword>
<evidence type="ECO:0000259" key="7">
    <source>
        <dbReference type="Pfam" id="PF00590"/>
    </source>
</evidence>
<evidence type="ECO:0000313" key="9">
    <source>
        <dbReference type="Proteomes" id="UP000184314"/>
    </source>
</evidence>
<dbReference type="InterPro" id="IPR014777">
    <property type="entry name" value="4pyrrole_Mease_sub1"/>
</dbReference>
<dbReference type="AlphaFoldDB" id="A0A1M6K3N8"/>
<dbReference type="CDD" id="cd11648">
    <property type="entry name" value="RsmI"/>
    <property type="match status" value="1"/>
</dbReference>
<keyword evidence="1 6" id="KW-0963">Cytoplasm</keyword>
<dbReference type="Gene3D" id="3.30.950.10">
    <property type="entry name" value="Methyltransferase, Cobalt-precorrin-4 Transmethylase, Domain 2"/>
    <property type="match status" value="1"/>
</dbReference>
<sequence>MLGFLLDNRDLNALAFASKSNLNFQFNASWSCLEVFYFKYMGKLYLVPTPIGNLEDMTLRAIRILKEVDLILAEDTRTSGKLLHHFEIGTQMKSHHMHNEHNMVDYLVGKLKGGENIALISDAGTPAISDPGFLLTRACVEAGIEVECLPGATAFVPALVNSGLPNDKFVFEGFLPVKKGRQTRLKLLAEEPRTIIFYESPHKLLKTLAHFVEYFGAERPVSVSRELTKLYEETIRGTAEEVLKHYTEKPPKGEIVIVVGGNK</sequence>
<proteinExistence type="inferred from homology"/>
<dbReference type="FunFam" id="3.40.1010.10:FF:000007">
    <property type="entry name" value="Ribosomal RNA small subunit methyltransferase I"/>
    <property type="match status" value="1"/>
</dbReference>
<dbReference type="STRING" id="228958.SAMN04488007_0646"/>
<name>A0A1M6K3N8_9FLAO</name>
<evidence type="ECO:0000256" key="4">
    <source>
        <dbReference type="ARBA" id="ARBA00022679"/>
    </source>
</evidence>
<protein>
    <recommendedName>
        <fullName evidence="6">Ribosomal RNA small subunit methyltransferase I</fullName>
        <ecNumber evidence="6">2.1.1.198</ecNumber>
    </recommendedName>
    <alternativeName>
        <fullName evidence="6">16S rRNA 2'-O-ribose C1402 methyltransferase</fullName>
    </alternativeName>
    <alternativeName>
        <fullName evidence="6">rRNA (cytidine-2'-O-)-methyltransferase RsmI</fullName>
    </alternativeName>
</protein>
<dbReference type="Gene3D" id="3.40.1010.10">
    <property type="entry name" value="Cobalt-precorrin-4 Transmethylase, Domain 1"/>
    <property type="match status" value="1"/>
</dbReference>
<comment type="subcellular location">
    <subcellularLocation>
        <location evidence="6">Cytoplasm</location>
    </subcellularLocation>
</comment>
<dbReference type="InterPro" id="IPR008189">
    <property type="entry name" value="rRNA_ssu_MeTfrase_I"/>
</dbReference>
<dbReference type="GO" id="GO:0070677">
    <property type="term" value="F:rRNA (cytosine-2'-O-)-methyltransferase activity"/>
    <property type="evidence" value="ECO:0007669"/>
    <property type="project" value="UniProtKB-UniRule"/>
</dbReference>
<accession>A0A1M6K3N8</accession>
<dbReference type="NCBIfam" id="TIGR00096">
    <property type="entry name" value="16S rRNA (cytidine(1402)-2'-O)-methyltransferase"/>
    <property type="match status" value="1"/>
</dbReference>
<dbReference type="PANTHER" id="PTHR46111:SF1">
    <property type="entry name" value="RIBOSOMAL RNA SMALL SUBUNIT METHYLTRANSFERASE I"/>
    <property type="match status" value="1"/>
</dbReference>
<dbReference type="InterPro" id="IPR035996">
    <property type="entry name" value="4pyrrol_Methylase_sf"/>
</dbReference>
<dbReference type="EC" id="2.1.1.198" evidence="6"/>
<evidence type="ECO:0000256" key="3">
    <source>
        <dbReference type="ARBA" id="ARBA00022603"/>
    </source>
</evidence>
<dbReference type="InterPro" id="IPR018063">
    <property type="entry name" value="SAM_MeTrfase_RsmI_CS"/>
</dbReference>
<dbReference type="Pfam" id="PF00590">
    <property type="entry name" value="TP_methylase"/>
    <property type="match status" value="1"/>
</dbReference>
<comment type="similarity">
    <text evidence="6">Belongs to the methyltransferase superfamily. RsmI family.</text>
</comment>
<dbReference type="SUPFAM" id="SSF53790">
    <property type="entry name" value="Tetrapyrrole methylase"/>
    <property type="match status" value="1"/>
</dbReference>
<keyword evidence="3 6" id="KW-0489">Methyltransferase</keyword>
<organism evidence="8 9">
    <name type="scientific">Maribacter aquivivus</name>
    <dbReference type="NCBI Taxonomy" id="228958"/>
    <lineage>
        <taxon>Bacteria</taxon>
        <taxon>Pseudomonadati</taxon>
        <taxon>Bacteroidota</taxon>
        <taxon>Flavobacteriia</taxon>
        <taxon>Flavobacteriales</taxon>
        <taxon>Flavobacteriaceae</taxon>
        <taxon>Maribacter</taxon>
    </lineage>
</organism>
<gene>
    <name evidence="6" type="primary">rsmI</name>
    <name evidence="8" type="ORF">SAMN04488007_0646</name>
</gene>
<evidence type="ECO:0000256" key="2">
    <source>
        <dbReference type="ARBA" id="ARBA00022552"/>
    </source>
</evidence>
<dbReference type="GO" id="GO:0005737">
    <property type="term" value="C:cytoplasm"/>
    <property type="evidence" value="ECO:0007669"/>
    <property type="project" value="UniProtKB-SubCell"/>
</dbReference>
<dbReference type="FunFam" id="3.30.950.10:FF:000002">
    <property type="entry name" value="Ribosomal RNA small subunit methyltransferase I"/>
    <property type="match status" value="1"/>
</dbReference>
<evidence type="ECO:0000256" key="6">
    <source>
        <dbReference type="HAMAP-Rule" id="MF_01877"/>
    </source>
</evidence>
<dbReference type="InterPro" id="IPR000878">
    <property type="entry name" value="4pyrrol_Mease"/>
</dbReference>
<comment type="catalytic activity">
    <reaction evidence="6">
        <text>cytidine(1402) in 16S rRNA + S-adenosyl-L-methionine = 2'-O-methylcytidine(1402) in 16S rRNA + S-adenosyl-L-homocysteine + H(+)</text>
        <dbReference type="Rhea" id="RHEA:42924"/>
        <dbReference type="Rhea" id="RHEA-COMP:10285"/>
        <dbReference type="Rhea" id="RHEA-COMP:10286"/>
        <dbReference type="ChEBI" id="CHEBI:15378"/>
        <dbReference type="ChEBI" id="CHEBI:57856"/>
        <dbReference type="ChEBI" id="CHEBI:59789"/>
        <dbReference type="ChEBI" id="CHEBI:74495"/>
        <dbReference type="ChEBI" id="CHEBI:82748"/>
        <dbReference type="EC" id="2.1.1.198"/>
    </reaction>
</comment>
<feature type="domain" description="Tetrapyrrole methylase" evidence="7">
    <location>
        <begin position="43"/>
        <end position="242"/>
    </location>
</feature>